<dbReference type="AlphaFoldDB" id="G8TJG7"/>
<proteinExistence type="predicted"/>
<sequence>MMTEDEISEFEKIQVQLESLHEEISALAKKSNNDALNKFKLKFVNSSISIANKILGDDYKPFHDFEAFNEDDVPTNSDVTMILGQYLSCLEKLRADNISAGIGGWYWKGEEGLTKIRTAPPKKIQLK</sequence>
<evidence type="ECO:0000313" key="1">
    <source>
        <dbReference type="EMBL" id="AEV99702.1"/>
    </source>
</evidence>
<name>G8TJG7_NIAKG</name>
<dbReference type="Proteomes" id="UP000005438">
    <property type="component" value="Chromosome"/>
</dbReference>
<accession>G8TJG7</accession>
<protein>
    <submittedName>
        <fullName evidence="1">Uncharacterized protein</fullName>
    </submittedName>
</protein>
<dbReference type="EMBL" id="CP003178">
    <property type="protein sequence ID" value="AEV99702.1"/>
    <property type="molecule type" value="Genomic_DNA"/>
</dbReference>
<dbReference type="KEGG" id="nko:Niako_3396"/>
<evidence type="ECO:0000313" key="2">
    <source>
        <dbReference type="Proteomes" id="UP000005438"/>
    </source>
</evidence>
<reference evidence="1 2" key="1">
    <citation type="submission" date="2011-12" db="EMBL/GenBank/DDBJ databases">
        <title>The complete genome of Niastella koreensis GR20-10.</title>
        <authorList>
            <consortium name="US DOE Joint Genome Institute (JGI-PGF)"/>
            <person name="Lucas S."/>
            <person name="Han J."/>
            <person name="Lapidus A."/>
            <person name="Bruce D."/>
            <person name="Goodwin L."/>
            <person name="Pitluck S."/>
            <person name="Peters L."/>
            <person name="Kyrpides N."/>
            <person name="Mavromatis K."/>
            <person name="Ivanova N."/>
            <person name="Mikhailova N."/>
            <person name="Davenport K."/>
            <person name="Saunders E."/>
            <person name="Detter J.C."/>
            <person name="Tapia R."/>
            <person name="Han C."/>
            <person name="Land M."/>
            <person name="Hauser L."/>
            <person name="Markowitz V."/>
            <person name="Cheng J.-F."/>
            <person name="Hugenholtz P."/>
            <person name="Woyke T."/>
            <person name="Wu D."/>
            <person name="Tindall B."/>
            <person name="Pomrenke H."/>
            <person name="Brambilla E."/>
            <person name="Klenk H.-P."/>
            <person name="Eisen J.A."/>
        </authorList>
    </citation>
    <scope>NUCLEOTIDE SEQUENCE [LARGE SCALE GENOMIC DNA]</scope>
    <source>
        <strain evidence="2">DSM 17620 / KACC 11465 / NBRC 106392 / GR20-10</strain>
    </source>
</reference>
<dbReference type="eggNOG" id="ENOG5032VX4">
    <property type="taxonomic scope" value="Bacteria"/>
</dbReference>
<dbReference type="RefSeq" id="WP_014219616.1">
    <property type="nucleotide sequence ID" value="NC_016609.1"/>
</dbReference>
<organism evidence="1 2">
    <name type="scientific">Niastella koreensis (strain DSM 17620 / KACC 11465 / NBRC 106392 / GR20-10)</name>
    <dbReference type="NCBI Taxonomy" id="700598"/>
    <lineage>
        <taxon>Bacteria</taxon>
        <taxon>Pseudomonadati</taxon>
        <taxon>Bacteroidota</taxon>
        <taxon>Chitinophagia</taxon>
        <taxon>Chitinophagales</taxon>
        <taxon>Chitinophagaceae</taxon>
        <taxon>Niastella</taxon>
    </lineage>
</organism>
<dbReference type="STRING" id="700598.Niako_3396"/>
<dbReference type="HOGENOM" id="CLU_156572_0_0_10"/>
<gene>
    <name evidence="1" type="ordered locus">Niako_3396</name>
</gene>